<accession>A0A195BER1</accession>
<evidence type="ECO:0000313" key="2">
    <source>
        <dbReference type="EMBL" id="KYM83063.1"/>
    </source>
</evidence>
<protein>
    <submittedName>
        <fullName evidence="2">Uncharacterized protein</fullName>
    </submittedName>
</protein>
<keyword evidence="3" id="KW-1185">Reference proteome</keyword>
<proteinExistence type="predicted"/>
<organism evidence="2 3">
    <name type="scientific">Atta colombica</name>
    <dbReference type="NCBI Taxonomy" id="520822"/>
    <lineage>
        <taxon>Eukaryota</taxon>
        <taxon>Metazoa</taxon>
        <taxon>Ecdysozoa</taxon>
        <taxon>Arthropoda</taxon>
        <taxon>Hexapoda</taxon>
        <taxon>Insecta</taxon>
        <taxon>Pterygota</taxon>
        <taxon>Neoptera</taxon>
        <taxon>Endopterygota</taxon>
        <taxon>Hymenoptera</taxon>
        <taxon>Apocrita</taxon>
        <taxon>Aculeata</taxon>
        <taxon>Formicoidea</taxon>
        <taxon>Formicidae</taxon>
        <taxon>Myrmicinae</taxon>
        <taxon>Atta</taxon>
    </lineage>
</organism>
<gene>
    <name evidence="2" type="ORF">ALC53_06328</name>
</gene>
<name>A0A195BER1_9HYME</name>
<sequence length="124" mass="13920">MGAKGGDLKPHGHCHWTRGYKPSRVPQKIERMKESEREEMRNSDGKKRRGKNERRENGESARCKIKDGGNLIEIVAIITHSGAAVIADKSYAAYRKHKRSAIFNPFGAPLLSHLRAALVKLAFE</sequence>
<dbReference type="Proteomes" id="UP000078540">
    <property type="component" value="Unassembled WGS sequence"/>
</dbReference>
<evidence type="ECO:0000313" key="3">
    <source>
        <dbReference type="Proteomes" id="UP000078540"/>
    </source>
</evidence>
<feature type="compositionally biased region" description="Basic and acidic residues" evidence="1">
    <location>
        <begin position="1"/>
        <end position="10"/>
    </location>
</feature>
<feature type="region of interest" description="Disordered" evidence="1">
    <location>
        <begin position="1"/>
        <end position="61"/>
    </location>
</feature>
<reference evidence="2 3" key="1">
    <citation type="submission" date="2015-09" db="EMBL/GenBank/DDBJ databases">
        <title>Atta colombica WGS genome.</title>
        <authorList>
            <person name="Nygaard S."/>
            <person name="Hu H."/>
            <person name="Boomsma J."/>
            <person name="Zhang G."/>
        </authorList>
    </citation>
    <scope>NUCLEOTIDE SEQUENCE [LARGE SCALE GENOMIC DNA]</scope>
    <source>
        <strain evidence="2">Treedump-2</strain>
        <tissue evidence="2">Whole body</tissue>
    </source>
</reference>
<evidence type="ECO:0000256" key="1">
    <source>
        <dbReference type="SAM" id="MobiDB-lite"/>
    </source>
</evidence>
<dbReference type="AlphaFoldDB" id="A0A195BER1"/>
<dbReference type="EMBL" id="KQ976500">
    <property type="protein sequence ID" value="KYM83063.1"/>
    <property type="molecule type" value="Genomic_DNA"/>
</dbReference>
<feature type="compositionally biased region" description="Basic and acidic residues" evidence="1">
    <location>
        <begin position="27"/>
        <end position="45"/>
    </location>
</feature>